<keyword evidence="2" id="KW-1003">Cell membrane</keyword>
<keyword evidence="6 11" id="KW-0812">Transmembrane</keyword>
<feature type="domain" description="EamA" evidence="12">
    <location>
        <begin position="4"/>
        <end position="135"/>
    </location>
</feature>
<dbReference type="AlphaFoldDB" id="A0A1N7N0K1"/>
<keyword evidence="10 11" id="KW-0472">Membrane</keyword>
<dbReference type="Proteomes" id="UP000186684">
    <property type="component" value="Unassembled WGS sequence"/>
</dbReference>
<evidence type="ECO:0000313" key="14">
    <source>
        <dbReference type="Proteomes" id="UP000186684"/>
    </source>
</evidence>
<protein>
    <recommendedName>
        <fullName evidence="12">EamA domain-containing protein</fullName>
    </recommendedName>
</protein>
<dbReference type="Pfam" id="PF00892">
    <property type="entry name" value="EamA"/>
    <property type="match status" value="1"/>
</dbReference>
<keyword evidence="3" id="KW-0444">Lipid biosynthesis</keyword>
<accession>A0A1N7N0K1</accession>
<dbReference type="GO" id="GO:0009103">
    <property type="term" value="P:lipopolysaccharide biosynthetic process"/>
    <property type="evidence" value="ECO:0007669"/>
    <property type="project" value="UniProtKB-KW"/>
</dbReference>
<evidence type="ECO:0000313" key="13">
    <source>
        <dbReference type="EMBL" id="SIS91923.1"/>
    </source>
</evidence>
<evidence type="ECO:0000256" key="6">
    <source>
        <dbReference type="ARBA" id="ARBA00022692"/>
    </source>
</evidence>
<keyword evidence="14" id="KW-1185">Reference proteome</keyword>
<evidence type="ECO:0000256" key="7">
    <source>
        <dbReference type="ARBA" id="ARBA00022985"/>
    </source>
</evidence>
<dbReference type="RefSeq" id="WP_076448275.1">
    <property type="nucleotide sequence ID" value="NZ_FTOQ01000006.1"/>
</dbReference>
<proteinExistence type="predicted"/>
<dbReference type="STRING" id="633194.SAMN05421759_106121"/>
<keyword evidence="4" id="KW-0997">Cell inner membrane</keyword>
<evidence type="ECO:0000256" key="5">
    <source>
        <dbReference type="ARBA" id="ARBA00022556"/>
    </source>
</evidence>
<feature type="transmembrane region" description="Helical" evidence="11">
    <location>
        <begin position="144"/>
        <end position="163"/>
    </location>
</feature>
<reference evidence="14" key="1">
    <citation type="submission" date="2017-01" db="EMBL/GenBank/DDBJ databases">
        <authorList>
            <person name="Varghese N."/>
            <person name="Submissions S."/>
        </authorList>
    </citation>
    <scope>NUCLEOTIDE SEQUENCE [LARGE SCALE GENOMIC DNA]</scope>
    <source>
        <strain evidence="14">DSM 29430</strain>
    </source>
</reference>
<organism evidence="13 14">
    <name type="scientific">Roseivivax lentus</name>
    <dbReference type="NCBI Taxonomy" id="633194"/>
    <lineage>
        <taxon>Bacteria</taxon>
        <taxon>Pseudomonadati</taxon>
        <taxon>Pseudomonadota</taxon>
        <taxon>Alphaproteobacteria</taxon>
        <taxon>Rhodobacterales</taxon>
        <taxon>Roseobacteraceae</taxon>
        <taxon>Roseivivax</taxon>
    </lineage>
</organism>
<dbReference type="GO" id="GO:0005886">
    <property type="term" value="C:plasma membrane"/>
    <property type="evidence" value="ECO:0007669"/>
    <property type="project" value="UniProtKB-SubCell"/>
</dbReference>
<keyword evidence="9" id="KW-0443">Lipid metabolism</keyword>
<evidence type="ECO:0000256" key="8">
    <source>
        <dbReference type="ARBA" id="ARBA00022989"/>
    </source>
</evidence>
<gene>
    <name evidence="13" type="ORF">SAMN05421759_106121</name>
</gene>
<keyword evidence="7" id="KW-0448">Lipopolysaccharide biosynthesis</keyword>
<keyword evidence="8 11" id="KW-1133">Transmembrane helix</keyword>
<keyword evidence="5" id="KW-0441">Lipid A biosynthesis</keyword>
<dbReference type="OrthoDB" id="9783707at2"/>
<evidence type="ECO:0000256" key="3">
    <source>
        <dbReference type="ARBA" id="ARBA00022516"/>
    </source>
</evidence>
<evidence type="ECO:0000256" key="10">
    <source>
        <dbReference type="ARBA" id="ARBA00023136"/>
    </source>
</evidence>
<dbReference type="PANTHER" id="PTHR30561">
    <property type="entry name" value="SMR FAMILY PROTON-DEPENDENT DRUG EFFLUX TRANSPORTER SUGE"/>
    <property type="match status" value="1"/>
</dbReference>
<evidence type="ECO:0000259" key="12">
    <source>
        <dbReference type="Pfam" id="PF00892"/>
    </source>
</evidence>
<dbReference type="InterPro" id="IPR037185">
    <property type="entry name" value="EmrE-like"/>
</dbReference>
<evidence type="ECO:0000256" key="11">
    <source>
        <dbReference type="SAM" id="Phobius"/>
    </source>
</evidence>
<feature type="transmembrane region" description="Helical" evidence="11">
    <location>
        <begin position="169"/>
        <end position="192"/>
    </location>
</feature>
<dbReference type="InterPro" id="IPR000390">
    <property type="entry name" value="Small_drug/metabolite_transptr"/>
</dbReference>
<feature type="transmembrane region" description="Helical" evidence="11">
    <location>
        <begin position="63"/>
        <end position="84"/>
    </location>
</feature>
<evidence type="ECO:0000256" key="9">
    <source>
        <dbReference type="ARBA" id="ARBA00023098"/>
    </source>
</evidence>
<evidence type="ECO:0000256" key="1">
    <source>
        <dbReference type="ARBA" id="ARBA00004651"/>
    </source>
</evidence>
<dbReference type="InterPro" id="IPR000620">
    <property type="entry name" value="EamA_dom"/>
</dbReference>
<name>A0A1N7N0K1_9RHOB</name>
<evidence type="ECO:0000256" key="2">
    <source>
        <dbReference type="ARBA" id="ARBA00022475"/>
    </source>
</evidence>
<dbReference type="GO" id="GO:0009245">
    <property type="term" value="P:lipid A biosynthetic process"/>
    <property type="evidence" value="ECO:0007669"/>
    <property type="project" value="UniProtKB-KW"/>
</dbReference>
<dbReference type="PANTHER" id="PTHR30561:SF9">
    <property type="entry name" value="4-AMINO-4-DEOXY-L-ARABINOSE-PHOSPHOUNDECAPRENOL FLIPPASE SUBUNIT ARNF-RELATED"/>
    <property type="match status" value="1"/>
</dbReference>
<feature type="transmembrane region" description="Helical" evidence="11">
    <location>
        <begin position="213"/>
        <end position="233"/>
    </location>
</feature>
<sequence>MSLAGFLLVLSAAICHATWNLFVKRLNAGAELVWLFSLVSVVIYAPLGLWIAAGWATFALTDLWFIAGSTMLHLAYFLLLQKAYSVGDLSVVYPTARATGPVLSGSFAVLVLGEALSPQMAVGAGIIVFGVFMLTGGRRSFSGGAGATSLLFGMATGALIGAYTVWDAYAVTAILIPPLLLEYASNLSRLVLLTPVAWLRRARVARLWREERLGVMVIAVLSPLAYILVLIAMRFTPVVYVAPLREVSVLLSVLAGSLILGEGDLRRRLSWAAVILCGVILLASA</sequence>
<dbReference type="EMBL" id="FTOQ01000006">
    <property type="protein sequence ID" value="SIS91923.1"/>
    <property type="molecule type" value="Genomic_DNA"/>
</dbReference>
<feature type="transmembrane region" description="Helical" evidence="11">
    <location>
        <begin position="239"/>
        <end position="261"/>
    </location>
</feature>
<dbReference type="GO" id="GO:0022857">
    <property type="term" value="F:transmembrane transporter activity"/>
    <property type="evidence" value="ECO:0007669"/>
    <property type="project" value="InterPro"/>
</dbReference>
<comment type="subcellular location">
    <subcellularLocation>
        <location evidence="1">Cell membrane</location>
        <topology evidence="1">Multi-pass membrane protein</topology>
    </subcellularLocation>
</comment>
<feature type="transmembrane region" description="Helical" evidence="11">
    <location>
        <begin position="104"/>
        <end position="132"/>
    </location>
</feature>
<evidence type="ECO:0000256" key="4">
    <source>
        <dbReference type="ARBA" id="ARBA00022519"/>
    </source>
</evidence>
<feature type="transmembrane region" description="Helical" evidence="11">
    <location>
        <begin position="33"/>
        <end position="56"/>
    </location>
</feature>
<dbReference type="SUPFAM" id="SSF103481">
    <property type="entry name" value="Multidrug resistance efflux transporter EmrE"/>
    <property type="match status" value="2"/>
</dbReference>
<dbReference type="Gene3D" id="1.10.3730.20">
    <property type="match status" value="1"/>
</dbReference>